<evidence type="ECO:0000256" key="1">
    <source>
        <dbReference type="ARBA" id="ARBA00004141"/>
    </source>
</evidence>
<organism evidence="7 8">
    <name type="scientific">Pararcticibacter amylolyticus</name>
    <dbReference type="NCBI Taxonomy" id="2173175"/>
    <lineage>
        <taxon>Bacteria</taxon>
        <taxon>Pseudomonadati</taxon>
        <taxon>Bacteroidota</taxon>
        <taxon>Sphingobacteriia</taxon>
        <taxon>Sphingobacteriales</taxon>
        <taxon>Sphingobacteriaceae</taxon>
        <taxon>Pararcticibacter</taxon>
    </lineage>
</organism>
<evidence type="ECO:0000256" key="3">
    <source>
        <dbReference type="ARBA" id="ARBA00022692"/>
    </source>
</evidence>
<feature type="transmembrane region" description="Helical" evidence="6">
    <location>
        <begin position="39"/>
        <end position="57"/>
    </location>
</feature>
<keyword evidence="4 6" id="KW-1133">Transmembrane helix</keyword>
<comment type="similarity">
    <text evidence="2">Belongs to the TMEM19 family.</text>
</comment>
<keyword evidence="5 6" id="KW-0472">Membrane</keyword>
<evidence type="ECO:0000313" key="8">
    <source>
        <dbReference type="Proteomes" id="UP000245647"/>
    </source>
</evidence>
<evidence type="ECO:0000256" key="2">
    <source>
        <dbReference type="ARBA" id="ARBA00009012"/>
    </source>
</evidence>
<gene>
    <name evidence="7" type="ORF">DDR33_10550</name>
</gene>
<evidence type="ECO:0000313" key="7">
    <source>
        <dbReference type="EMBL" id="PWG80880.1"/>
    </source>
</evidence>
<evidence type="ECO:0000256" key="6">
    <source>
        <dbReference type="SAM" id="Phobius"/>
    </source>
</evidence>
<dbReference type="PANTHER" id="PTHR13353">
    <property type="entry name" value="TRANSMEMBRANE PROTEIN 19"/>
    <property type="match status" value="1"/>
</dbReference>
<comment type="subcellular location">
    <subcellularLocation>
        <location evidence="1">Membrane</location>
        <topology evidence="1">Multi-pass membrane protein</topology>
    </subcellularLocation>
</comment>
<name>A0A2U2PHN0_9SPHI</name>
<accession>A0A2U2PHN0</accession>
<evidence type="ECO:0000256" key="5">
    <source>
        <dbReference type="ARBA" id="ARBA00023136"/>
    </source>
</evidence>
<dbReference type="InterPro" id="IPR002794">
    <property type="entry name" value="DUF92_TMEM19"/>
</dbReference>
<comment type="caution">
    <text evidence="7">The sequence shown here is derived from an EMBL/GenBank/DDBJ whole genome shotgun (WGS) entry which is preliminary data.</text>
</comment>
<dbReference type="Proteomes" id="UP000245647">
    <property type="component" value="Unassembled WGS sequence"/>
</dbReference>
<dbReference type="AlphaFoldDB" id="A0A2U2PHN0"/>
<keyword evidence="8" id="KW-1185">Reference proteome</keyword>
<feature type="transmembrane region" description="Helical" evidence="6">
    <location>
        <begin position="9"/>
        <end position="27"/>
    </location>
</feature>
<sequence>MGFGVLSRIWNFTLVIILCSEYISYYHKGCIIYSPVMEFPLLLIAGLLTGGFLSARTRKLTPGASLTGVVLALVIYLGAGYSGIAMMAAFFVLATLASSWQQNFKEGAGIAEANKGQRNISQVLANAGMAAVFGGLSFVNPENSHLFRLMMAAGFASATSDTLSSELGSVYGKNFYNILTFRRDMRGKDGVVSLEGMIAGVLGALIIALIGSDLKSRALFIICLSGISGNLADSLLGASLERKGVIGNDAVNFLSTMAASLLAFALSAI</sequence>
<proteinExistence type="inferred from homology"/>
<evidence type="ECO:0000256" key="4">
    <source>
        <dbReference type="ARBA" id="ARBA00022989"/>
    </source>
</evidence>
<protein>
    <submittedName>
        <fullName evidence="7">DUF92 domain-containing protein</fullName>
    </submittedName>
</protein>
<dbReference type="Pfam" id="PF01940">
    <property type="entry name" value="DUF92"/>
    <property type="match status" value="1"/>
</dbReference>
<reference evidence="7 8" key="1">
    <citation type="submission" date="2018-04" db="EMBL/GenBank/DDBJ databases">
        <title>Pedobacter chongqingensis sp. nov., isolated from a rottenly hemp rope.</title>
        <authorList>
            <person name="Cai Y."/>
        </authorList>
    </citation>
    <scope>NUCLEOTIDE SEQUENCE [LARGE SCALE GENOMIC DNA]</scope>
    <source>
        <strain evidence="7 8">FJ4-8</strain>
    </source>
</reference>
<dbReference type="EMBL" id="QEAS01000007">
    <property type="protein sequence ID" value="PWG80880.1"/>
    <property type="molecule type" value="Genomic_DNA"/>
</dbReference>
<feature type="transmembrane region" description="Helical" evidence="6">
    <location>
        <begin position="69"/>
        <end position="100"/>
    </location>
</feature>
<dbReference type="PANTHER" id="PTHR13353:SF5">
    <property type="entry name" value="TRANSMEMBRANE PROTEIN 19"/>
    <property type="match status" value="1"/>
</dbReference>
<feature type="transmembrane region" description="Helical" evidence="6">
    <location>
        <begin position="191"/>
        <end position="212"/>
    </location>
</feature>
<keyword evidence="3 6" id="KW-0812">Transmembrane</keyword>
<dbReference type="GO" id="GO:0016020">
    <property type="term" value="C:membrane"/>
    <property type="evidence" value="ECO:0007669"/>
    <property type="project" value="UniProtKB-SubCell"/>
</dbReference>